<dbReference type="Proteomes" id="UP000094622">
    <property type="component" value="Unassembled WGS sequence"/>
</dbReference>
<accession>A0A1E3H634</accession>
<dbReference type="Gene3D" id="1.20.120.10">
    <property type="entry name" value="Cytochrome c/b562"/>
    <property type="match status" value="1"/>
</dbReference>
<dbReference type="PROSITE" id="PS51009">
    <property type="entry name" value="CYTCII"/>
    <property type="match status" value="1"/>
</dbReference>
<dbReference type="RefSeq" id="WP_083255483.1">
    <property type="nucleotide sequence ID" value="NZ_MCRJ01000013.1"/>
</dbReference>
<dbReference type="InterPro" id="IPR002321">
    <property type="entry name" value="Cyt_c_II"/>
</dbReference>
<dbReference type="GO" id="GO:0005506">
    <property type="term" value="F:iron ion binding"/>
    <property type="evidence" value="ECO:0007669"/>
    <property type="project" value="InterPro"/>
</dbReference>
<evidence type="ECO:0000256" key="1">
    <source>
        <dbReference type="SAM" id="SignalP"/>
    </source>
</evidence>
<keyword evidence="1" id="KW-0732">Signal</keyword>
<evidence type="ECO:0000313" key="3">
    <source>
        <dbReference type="Proteomes" id="UP000094622"/>
    </source>
</evidence>
<dbReference type="SUPFAM" id="SSF47175">
    <property type="entry name" value="Cytochromes"/>
    <property type="match status" value="1"/>
</dbReference>
<dbReference type="OrthoDB" id="9811729at2"/>
<name>A0A1E3H634_9HYPH</name>
<organism evidence="2 3">
    <name type="scientific">Methylobrevis pamukkalensis</name>
    <dbReference type="NCBI Taxonomy" id="1439726"/>
    <lineage>
        <taxon>Bacteria</taxon>
        <taxon>Pseudomonadati</taxon>
        <taxon>Pseudomonadota</taxon>
        <taxon>Alphaproteobacteria</taxon>
        <taxon>Hyphomicrobiales</taxon>
        <taxon>Pleomorphomonadaceae</taxon>
        <taxon>Methylobrevis</taxon>
    </lineage>
</organism>
<proteinExistence type="predicted"/>
<dbReference type="EMBL" id="MCRJ01000013">
    <property type="protein sequence ID" value="ODN71798.1"/>
    <property type="molecule type" value="Genomic_DNA"/>
</dbReference>
<keyword evidence="3" id="KW-1185">Reference proteome</keyword>
<feature type="signal peptide" evidence="1">
    <location>
        <begin position="1"/>
        <end position="21"/>
    </location>
</feature>
<dbReference type="AlphaFoldDB" id="A0A1E3H634"/>
<dbReference type="GO" id="GO:0022900">
    <property type="term" value="P:electron transport chain"/>
    <property type="evidence" value="ECO:0007669"/>
    <property type="project" value="InterPro"/>
</dbReference>
<feature type="chain" id="PRO_5009128985" evidence="1">
    <location>
        <begin position="22"/>
        <end position="159"/>
    </location>
</feature>
<evidence type="ECO:0000313" key="2">
    <source>
        <dbReference type="EMBL" id="ODN71798.1"/>
    </source>
</evidence>
<gene>
    <name evidence="2" type="ORF">A6302_00837</name>
</gene>
<comment type="caution">
    <text evidence="2">The sequence shown here is derived from an EMBL/GenBank/DDBJ whole genome shotgun (WGS) entry which is preliminary data.</text>
</comment>
<dbReference type="InterPro" id="IPR010980">
    <property type="entry name" value="Cyt_c/b562"/>
</dbReference>
<dbReference type="GO" id="GO:0020037">
    <property type="term" value="F:heme binding"/>
    <property type="evidence" value="ECO:0007669"/>
    <property type="project" value="InterPro"/>
</dbReference>
<protein>
    <submittedName>
        <fullName evidence="2">Cytochrome c-556</fullName>
    </submittedName>
</protein>
<sequence length="159" mass="16401">MNGWKTRAAAGLAAWFAMVGAGVPVGAGPAETAEADTPPVVAERQQLMVRLIKATKVPRAMVKGERDHDPAAVRAAMAEVITAAAALPGLFPEGSGEGSHALPTVWDTRADFDARLAQIEPHAAALAFAADAGPDALASAFAEYIAVCDGCHAVYRKPE</sequence>
<reference evidence="2 3" key="1">
    <citation type="submission" date="2016-07" db="EMBL/GenBank/DDBJ databases">
        <title>Draft Genome Sequence of Methylobrevis pamukkalensis PK2.</title>
        <authorList>
            <person name="Vasilenko O.V."/>
            <person name="Doronina N.V."/>
            <person name="Shmareva M.N."/>
            <person name="Tarlachkov S.V."/>
            <person name="Mustakhimov I."/>
            <person name="Trotsenko Y.A."/>
        </authorList>
    </citation>
    <scope>NUCLEOTIDE SEQUENCE [LARGE SCALE GENOMIC DNA]</scope>
    <source>
        <strain evidence="2 3">PK2</strain>
    </source>
</reference>
<dbReference type="Pfam" id="PF01322">
    <property type="entry name" value="Cytochrom_C_2"/>
    <property type="match status" value="1"/>
</dbReference>
<dbReference type="GO" id="GO:0009055">
    <property type="term" value="F:electron transfer activity"/>
    <property type="evidence" value="ECO:0007669"/>
    <property type="project" value="InterPro"/>
</dbReference>